<dbReference type="AlphaFoldDB" id="X1MLV0"/>
<protein>
    <recommendedName>
        <fullName evidence="1">GH3 C-terminal domain-containing protein</fullName>
    </recommendedName>
</protein>
<reference evidence="2" key="1">
    <citation type="journal article" date="2014" name="Front. Microbiol.">
        <title>High frequency of phylogenetically diverse reductive dehalogenase-homologous genes in deep subseafloor sedimentary metagenomes.</title>
        <authorList>
            <person name="Kawai M."/>
            <person name="Futagami T."/>
            <person name="Toyoda A."/>
            <person name="Takaki Y."/>
            <person name="Nishi S."/>
            <person name="Hori S."/>
            <person name="Arai W."/>
            <person name="Tsubouchi T."/>
            <person name="Morono Y."/>
            <person name="Uchiyama I."/>
            <person name="Ito T."/>
            <person name="Fujiyama A."/>
            <person name="Inagaki F."/>
            <person name="Takami H."/>
        </authorList>
    </citation>
    <scope>NUCLEOTIDE SEQUENCE</scope>
    <source>
        <strain evidence="2">Expedition CK06-06</strain>
    </source>
</reference>
<accession>X1MLV0</accession>
<dbReference type="EMBL" id="BARV01022278">
    <property type="protein sequence ID" value="GAI19011.1"/>
    <property type="molecule type" value="Genomic_DNA"/>
</dbReference>
<name>X1MLV0_9ZZZZ</name>
<sequence>MHLYLELREKNSLDEAQVTTVIDEQLRKLDEDYANLENMLGLQALQVTLLPSGSFKEYRLRQQQAGADLAHLKVPHINPSDAMLNTLFKEVIPPTPVAPPTEKV</sequence>
<dbReference type="InterPro" id="IPR055378">
    <property type="entry name" value="GH3_C"/>
</dbReference>
<evidence type="ECO:0000259" key="1">
    <source>
        <dbReference type="Pfam" id="PF23572"/>
    </source>
</evidence>
<gene>
    <name evidence="2" type="ORF">S06H3_36746</name>
</gene>
<organism evidence="2">
    <name type="scientific">marine sediment metagenome</name>
    <dbReference type="NCBI Taxonomy" id="412755"/>
    <lineage>
        <taxon>unclassified sequences</taxon>
        <taxon>metagenomes</taxon>
        <taxon>ecological metagenomes</taxon>
    </lineage>
</organism>
<dbReference type="Pfam" id="PF23572">
    <property type="entry name" value="GH3_C"/>
    <property type="match status" value="1"/>
</dbReference>
<proteinExistence type="predicted"/>
<evidence type="ECO:0000313" key="2">
    <source>
        <dbReference type="EMBL" id="GAI19011.1"/>
    </source>
</evidence>
<comment type="caution">
    <text evidence="2">The sequence shown here is derived from an EMBL/GenBank/DDBJ whole genome shotgun (WGS) entry which is preliminary data.</text>
</comment>
<feature type="domain" description="GH3 C-terminal" evidence="1">
    <location>
        <begin position="2"/>
        <end position="78"/>
    </location>
</feature>
<feature type="non-terminal residue" evidence="2">
    <location>
        <position position="104"/>
    </location>
</feature>